<evidence type="ECO:0000256" key="1">
    <source>
        <dbReference type="SAM" id="MobiDB-lite"/>
    </source>
</evidence>
<keyword evidence="2" id="KW-0732">Signal</keyword>
<evidence type="ECO:0000259" key="3">
    <source>
        <dbReference type="Pfam" id="PF00561"/>
    </source>
</evidence>
<dbReference type="FunFam" id="3.40.50.1820:FF:000270">
    <property type="entry name" value="Alpha/beta-Hydrolases superfamily protein"/>
    <property type="match status" value="1"/>
</dbReference>
<evidence type="ECO:0000313" key="5">
    <source>
        <dbReference type="Proteomes" id="UP000663760"/>
    </source>
</evidence>
<feature type="signal peptide" evidence="2">
    <location>
        <begin position="1"/>
        <end position="20"/>
    </location>
</feature>
<accession>A0A7I8KQV6</accession>
<dbReference type="Gene3D" id="3.40.50.1820">
    <property type="entry name" value="alpha/beta hydrolase"/>
    <property type="match status" value="1"/>
</dbReference>
<dbReference type="InterPro" id="IPR029058">
    <property type="entry name" value="AB_hydrolase_fold"/>
</dbReference>
<name>A0A7I8KQV6_SPIIN</name>
<feature type="domain" description="AB hydrolase-1" evidence="3">
    <location>
        <begin position="70"/>
        <end position="329"/>
    </location>
</feature>
<feature type="chain" id="PRO_5029446901" description="AB hydrolase-1 domain-containing protein" evidence="2">
    <location>
        <begin position="21"/>
        <end position="373"/>
    </location>
</feature>
<organism evidence="4 5">
    <name type="scientific">Spirodela intermedia</name>
    <name type="common">Intermediate duckweed</name>
    <dbReference type="NCBI Taxonomy" id="51605"/>
    <lineage>
        <taxon>Eukaryota</taxon>
        <taxon>Viridiplantae</taxon>
        <taxon>Streptophyta</taxon>
        <taxon>Embryophyta</taxon>
        <taxon>Tracheophyta</taxon>
        <taxon>Spermatophyta</taxon>
        <taxon>Magnoliopsida</taxon>
        <taxon>Liliopsida</taxon>
        <taxon>Araceae</taxon>
        <taxon>Lemnoideae</taxon>
        <taxon>Spirodela</taxon>
    </lineage>
</organism>
<dbReference type="SUPFAM" id="SSF53474">
    <property type="entry name" value="alpha/beta-Hydrolases"/>
    <property type="match status" value="1"/>
</dbReference>
<dbReference type="OrthoDB" id="294702at2759"/>
<dbReference type="Proteomes" id="UP000663760">
    <property type="component" value="Chromosome 8"/>
</dbReference>
<dbReference type="InterPro" id="IPR000073">
    <property type="entry name" value="AB_hydrolase_1"/>
</dbReference>
<evidence type="ECO:0000256" key="2">
    <source>
        <dbReference type="SAM" id="SignalP"/>
    </source>
</evidence>
<sequence length="373" mass="41067">MAARAGILVPVLAALLAGWAYRPVLRPPPPRICGSPGGPPVTSPRVKLSDGRYLAYRERGVPREAARHRIVIIHGFRDSKDISLNVSQELMQARGVYIVSYDRAGYGESDPNPRRSARSDAEDIQQLADQLGLGRRFLVIGISMGGYSAWSCIKHIPHRLAGVALVVPAINYWWPSLPAELSKAAYRRLDRSDQRTFWIARHAPWLLYGYLNQKLVTPSKLIAGHPDVYCPQDKEILRAQAANPPPAENTVVTQQGEYESLHRDLMVLTGDWGFEPESLPDPFAGGEGSVHIWHGSEDRLVPVDVQRYVAGRIPWVRYHESAGGGHLFFNLRHCSEAILEALLPHPGGGDGGPEQPAPGPPSGPLDREREQAG</sequence>
<feature type="region of interest" description="Disordered" evidence="1">
    <location>
        <begin position="343"/>
        <end position="373"/>
    </location>
</feature>
<proteinExistence type="predicted"/>
<dbReference type="PANTHER" id="PTHR45763">
    <property type="entry name" value="HYDROLASE, ALPHA/BETA FOLD FAMILY PROTEIN, EXPRESSED-RELATED"/>
    <property type="match status" value="1"/>
</dbReference>
<dbReference type="EMBL" id="LR746271">
    <property type="protein sequence ID" value="CAA7400219.1"/>
    <property type="molecule type" value="Genomic_DNA"/>
</dbReference>
<dbReference type="PANTHER" id="PTHR45763:SF51">
    <property type="entry name" value="ALPHA_BETA-HYDROLASES SUPERFAMILY PROTEIN"/>
    <property type="match status" value="1"/>
</dbReference>
<dbReference type="AlphaFoldDB" id="A0A7I8KQV6"/>
<gene>
    <name evidence="4" type="ORF">SI8410_08010897</name>
</gene>
<evidence type="ECO:0000313" key="4">
    <source>
        <dbReference type="EMBL" id="CAA7400219.1"/>
    </source>
</evidence>
<reference evidence="4" key="1">
    <citation type="submission" date="2020-02" db="EMBL/GenBank/DDBJ databases">
        <authorList>
            <person name="Scholz U."/>
            <person name="Mascher M."/>
            <person name="Fiebig A."/>
        </authorList>
    </citation>
    <scope>NUCLEOTIDE SEQUENCE</scope>
</reference>
<keyword evidence="5" id="KW-1185">Reference proteome</keyword>
<dbReference type="Pfam" id="PF00561">
    <property type="entry name" value="Abhydrolase_1"/>
    <property type="match status" value="1"/>
</dbReference>
<protein>
    <recommendedName>
        <fullName evidence="3">AB hydrolase-1 domain-containing protein</fullName>
    </recommendedName>
</protein>